<reference evidence="4" key="2">
    <citation type="submission" date="2020-04" db="EMBL/GenBank/DDBJ databases">
        <authorList>
            <consortium name="NCBI Genome Project"/>
        </authorList>
    </citation>
    <scope>NUCLEOTIDE SEQUENCE</scope>
    <source>
        <strain evidence="4">CBS 304.34</strain>
    </source>
</reference>
<dbReference type="Proteomes" id="UP000504636">
    <property type="component" value="Unplaced"/>
</dbReference>
<dbReference type="GeneID" id="54453244"/>
<reference evidence="4" key="3">
    <citation type="submission" date="2025-04" db="UniProtKB">
        <authorList>
            <consortium name="RefSeq"/>
        </authorList>
    </citation>
    <scope>IDENTIFICATION</scope>
    <source>
        <strain evidence="4">CBS 304.34</strain>
    </source>
</reference>
<sequence>MEDRPAARSSLHFHLILLTLLFFFSRVSSRFLFLHDAAFIIVRRKGDRHWRACLPAYGQVVSAMPAALAHVPRRRIIRTKWCGNPGPPPVLLLDWRMRPAHAARRFSNTTSARKRAIQTPLLHRLLRRYCKLGSPSQSCRKEHLSCTATSYETAAFKRY</sequence>
<evidence type="ECO:0008006" key="5">
    <source>
        <dbReference type="Google" id="ProtNLM"/>
    </source>
</evidence>
<dbReference type="AlphaFoldDB" id="A0A6A6Y9B5"/>
<dbReference type="EMBL" id="MU003709">
    <property type="protein sequence ID" value="KAF2805411.1"/>
    <property type="molecule type" value="Genomic_DNA"/>
</dbReference>
<evidence type="ECO:0000313" key="3">
    <source>
        <dbReference type="Proteomes" id="UP000504636"/>
    </source>
</evidence>
<dbReference type="RefSeq" id="XP_033572375.1">
    <property type="nucleotide sequence ID" value="XM_033712351.1"/>
</dbReference>
<organism evidence="2">
    <name type="scientific">Mytilinidion resinicola</name>
    <dbReference type="NCBI Taxonomy" id="574789"/>
    <lineage>
        <taxon>Eukaryota</taxon>
        <taxon>Fungi</taxon>
        <taxon>Dikarya</taxon>
        <taxon>Ascomycota</taxon>
        <taxon>Pezizomycotina</taxon>
        <taxon>Dothideomycetes</taxon>
        <taxon>Pleosporomycetidae</taxon>
        <taxon>Mytilinidiales</taxon>
        <taxon>Mytilinidiaceae</taxon>
        <taxon>Mytilinidion</taxon>
    </lineage>
</organism>
<reference evidence="2 4" key="1">
    <citation type="journal article" date="2020" name="Stud. Mycol.">
        <title>101 Dothideomycetes genomes: a test case for predicting lifestyles and emergence of pathogens.</title>
        <authorList>
            <person name="Haridas S."/>
            <person name="Albert R."/>
            <person name="Binder M."/>
            <person name="Bloem J."/>
            <person name="Labutti K."/>
            <person name="Salamov A."/>
            <person name="Andreopoulos B."/>
            <person name="Baker S."/>
            <person name="Barry K."/>
            <person name="Bills G."/>
            <person name="Bluhm B."/>
            <person name="Cannon C."/>
            <person name="Castanera R."/>
            <person name="Culley D."/>
            <person name="Daum C."/>
            <person name="Ezra D."/>
            <person name="Gonzalez J."/>
            <person name="Henrissat B."/>
            <person name="Kuo A."/>
            <person name="Liang C."/>
            <person name="Lipzen A."/>
            <person name="Lutzoni F."/>
            <person name="Magnuson J."/>
            <person name="Mondo S."/>
            <person name="Nolan M."/>
            <person name="Ohm R."/>
            <person name="Pangilinan J."/>
            <person name="Park H.-J."/>
            <person name="Ramirez L."/>
            <person name="Alfaro M."/>
            <person name="Sun H."/>
            <person name="Tritt A."/>
            <person name="Yoshinaga Y."/>
            <person name="Zwiers L.-H."/>
            <person name="Turgeon B."/>
            <person name="Goodwin S."/>
            <person name="Spatafora J."/>
            <person name="Crous P."/>
            <person name="Grigoriev I."/>
        </authorList>
    </citation>
    <scope>NUCLEOTIDE SEQUENCE</scope>
    <source>
        <strain evidence="2 4">CBS 304.34</strain>
    </source>
</reference>
<gene>
    <name evidence="2 4" type="ORF">BDZ99DRAFT_104906</name>
</gene>
<feature type="signal peptide" evidence="1">
    <location>
        <begin position="1"/>
        <end position="29"/>
    </location>
</feature>
<protein>
    <recommendedName>
        <fullName evidence="5">Secreted protein</fullName>
    </recommendedName>
</protein>
<proteinExistence type="predicted"/>
<evidence type="ECO:0000256" key="1">
    <source>
        <dbReference type="SAM" id="SignalP"/>
    </source>
</evidence>
<feature type="chain" id="PRO_5044628928" description="Secreted protein" evidence="1">
    <location>
        <begin position="30"/>
        <end position="159"/>
    </location>
</feature>
<evidence type="ECO:0000313" key="2">
    <source>
        <dbReference type="EMBL" id="KAF2805411.1"/>
    </source>
</evidence>
<evidence type="ECO:0000313" key="4">
    <source>
        <dbReference type="RefSeq" id="XP_033572375.1"/>
    </source>
</evidence>
<keyword evidence="3" id="KW-1185">Reference proteome</keyword>
<accession>A0A6A6Y9B5</accession>
<keyword evidence="1" id="KW-0732">Signal</keyword>
<name>A0A6A6Y9B5_9PEZI</name>